<dbReference type="SMART" id="SM00326">
    <property type="entry name" value="SH3"/>
    <property type="match status" value="1"/>
</dbReference>
<dbReference type="PROSITE" id="PS00720">
    <property type="entry name" value="RASGEF"/>
    <property type="match status" value="1"/>
</dbReference>
<evidence type="ECO:0000256" key="4">
    <source>
        <dbReference type="PROSITE-ProRule" id="PRU00192"/>
    </source>
</evidence>
<dbReference type="Pfam" id="PF00618">
    <property type="entry name" value="RasGEF_N"/>
    <property type="match status" value="1"/>
</dbReference>
<feature type="region of interest" description="Disordered" evidence="5">
    <location>
        <begin position="155"/>
        <end position="175"/>
    </location>
</feature>
<evidence type="ECO:0000256" key="2">
    <source>
        <dbReference type="ARBA" id="ARBA00022658"/>
    </source>
</evidence>
<evidence type="ECO:0008006" key="12">
    <source>
        <dbReference type="Google" id="ProtNLM"/>
    </source>
</evidence>
<dbReference type="PROSITE" id="PS50002">
    <property type="entry name" value="SH3"/>
    <property type="match status" value="1"/>
</dbReference>
<gene>
    <name evidence="10" type="ORF">MFLAVUS_009332</name>
</gene>
<dbReference type="InterPro" id="IPR036020">
    <property type="entry name" value="WW_dom_sf"/>
</dbReference>
<comment type="caution">
    <text evidence="10">The sequence shown here is derived from an EMBL/GenBank/DDBJ whole genome shotgun (WGS) entry which is preliminary data.</text>
</comment>
<dbReference type="InterPro" id="IPR019804">
    <property type="entry name" value="Ras_G-nucl-exch_fac_CS"/>
</dbReference>
<evidence type="ECO:0000313" key="10">
    <source>
        <dbReference type="EMBL" id="GAA5815817.1"/>
    </source>
</evidence>
<feature type="region of interest" description="Disordered" evidence="5">
    <location>
        <begin position="616"/>
        <end position="687"/>
    </location>
</feature>
<evidence type="ECO:0000256" key="3">
    <source>
        <dbReference type="PROSITE-ProRule" id="PRU00168"/>
    </source>
</evidence>
<keyword evidence="1 4" id="KW-0728">SH3 domain</keyword>
<dbReference type="InterPro" id="IPR023578">
    <property type="entry name" value="Ras_GEF_dom_sf"/>
</dbReference>
<feature type="domain" description="WW" evidence="8">
    <location>
        <begin position="110"/>
        <end position="144"/>
    </location>
</feature>
<dbReference type="EMBL" id="BAABUK010000028">
    <property type="protein sequence ID" value="GAA5815817.1"/>
    <property type="molecule type" value="Genomic_DNA"/>
</dbReference>
<feature type="region of interest" description="Disordered" evidence="5">
    <location>
        <begin position="90"/>
        <end position="115"/>
    </location>
</feature>
<dbReference type="InterPro" id="IPR056685">
    <property type="entry name" value="DUF7783"/>
</dbReference>
<feature type="domain" description="N-terminal Ras-GEF" evidence="9">
    <location>
        <begin position="744"/>
        <end position="873"/>
    </location>
</feature>
<name>A0ABP9Z9R4_9FUNG</name>
<dbReference type="CDD" id="cd06224">
    <property type="entry name" value="REM"/>
    <property type="match status" value="1"/>
</dbReference>
<dbReference type="InterPro" id="IPR036964">
    <property type="entry name" value="RASGEF_cat_dom_sf"/>
</dbReference>
<dbReference type="Gene3D" id="1.20.870.10">
    <property type="entry name" value="Son of sevenless (SoS) protein Chain: S domain 1"/>
    <property type="match status" value="1"/>
</dbReference>
<feature type="compositionally biased region" description="Low complexity" evidence="5">
    <location>
        <begin position="93"/>
        <end position="111"/>
    </location>
</feature>
<feature type="region of interest" description="Disordered" evidence="5">
    <location>
        <begin position="714"/>
        <end position="744"/>
    </location>
</feature>
<organism evidence="10 11">
    <name type="scientific">Mucor flavus</name>
    <dbReference type="NCBI Taxonomy" id="439312"/>
    <lineage>
        <taxon>Eukaryota</taxon>
        <taxon>Fungi</taxon>
        <taxon>Fungi incertae sedis</taxon>
        <taxon>Mucoromycota</taxon>
        <taxon>Mucoromycotina</taxon>
        <taxon>Mucoromycetes</taxon>
        <taxon>Mucorales</taxon>
        <taxon>Mucorineae</taxon>
        <taxon>Mucoraceae</taxon>
        <taxon>Mucor</taxon>
    </lineage>
</organism>
<feature type="compositionally biased region" description="Polar residues" evidence="5">
    <location>
        <begin position="618"/>
        <end position="659"/>
    </location>
</feature>
<keyword evidence="2 3" id="KW-0344">Guanine-nucleotide releasing factor</keyword>
<evidence type="ECO:0000259" key="7">
    <source>
        <dbReference type="PROSITE" id="PS50009"/>
    </source>
</evidence>
<dbReference type="PROSITE" id="PS50212">
    <property type="entry name" value="RASGEF_NTER"/>
    <property type="match status" value="1"/>
</dbReference>
<dbReference type="CDD" id="cd00155">
    <property type="entry name" value="RasGEF"/>
    <property type="match status" value="1"/>
</dbReference>
<feature type="domain" description="WW" evidence="8">
    <location>
        <begin position="182"/>
        <end position="215"/>
    </location>
</feature>
<dbReference type="SUPFAM" id="SSF48366">
    <property type="entry name" value="Ras GEF"/>
    <property type="match status" value="1"/>
</dbReference>
<dbReference type="Pfam" id="PF25006">
    <property type="entry name" value="DUF7783"/>
    <property type="match status" value="1"/>
</dbReference>
<proteinExistence type="predicted"/>
<evidence type="ECO:0000259" key="8">
    <source>
        <dbReference type="PROSITE" id="PS50020"/>
    </source>
</evidence>
<dbReference type="InterPro" id="IPR001202">
    <property type="entry name" value="WW_dom"/>
</dbReference>
<dbReference type="SUPFAM" id="SSF50044">
    <property type="entry name" value="SH3-domain"/>
    <property type="match status" value="1"/>
</dbReference>
<evidence type="ECO:0000259" key="9">
    <source>
        <dbReference type="PROSITE" id="PS50212"/>
    </source>
</evidence>
<evidence type="ECO:0000256" key="5">
    <source>
        <dbReference type="SAM" id="MobiDB-lite"/>
    </source>
</evidence>
<dbReference type="Gene3D" id="2.30.30.40">
    <property type="entry name" value="SH3 Domains"/>
    <property type="match status" value="1"/>
</dbReference>
<dbReference type="Pfam" id="PF00617">
    <property type="entry name" value="RasGEF"/>
    <property type="match status" value="1"/>
</dbReference>
<sequence length="1159" mass="131619">MAALPLPPKIIGQVRAIYAYHSEEHSSLSFQKGDHIDVLAKLESGWWDGWCNGRRGWFPSNYVEMVEDIPEFPRPPNKILPPNPPVLKSYIDSSRSAHSSNSSEVSRNNANLPDGWTIQMSEDGKTWNYYNEYTGQIETEHPSLYHQDNDIITEQPEKTNRRSFHSDKSDGFEYQSEVKTSQELMKNWVERKTPQGRPYFCNLVTQETTWDFEEIDSETGHLKRTEENGSIDYESEEEYIDEKPAVPIPEELLVEELSWNKLAKDIAFAIHQLNLCAQKGQPEELQPKTAIIVEAVRLMLYASRSMEKDSQLMLDPVFREPRRAVMSSLSKLVLSSKMGSEISEFSTSIVAMFQKVQRDANDVLIAVRNFVTVCQRNNILVSYVNPRLLDDITQLPFEPASFNPSIPRPNSNSILSESVNNYSNINISTASITPDDKKIPTNTSGIEANNSLIQKAKFLLNQDLVLSLQAYAHQIYVSTEALSLKGSEILTKLNENITQFDQERATAVSMFRILSSQISQYIVVLDDINLDNIDIHQIPSISSYRLSRQCLYTAIGHLFGAIQTLTDTNTGVTDAVHTIDEAIVGVENALQSIEQSVIAMVTERRRTMGVNRDDYITLSPTVSTGPNTNTKNSPRLSFSDVTLDQSESTYTTNPSSRSQDGGVDSDQSEFSVAASPNDDGLPSRFSMRRGTAGTIISTTSSGNGKATEFMHRRRQLSLRTDDRSQDSNDTLGNDHHPNDIEFGSDNTVKGGTLAALVERLTVHDTLDTNFIATFLLTYRSFCTTEEFVGLLEDRYNLLPPERLTPEQLDLWTERKQKLIRLRVFNVMKNWLENYYIDEDEYLLSRFEYFTNTNIRDSSSFAANQLMKLIRKRIELSARGEMKKIIPNPISGPDPIYPKNMSNIQLLDTDPLEMARQLSIMDFKLYSSIRPIECLGKAWSREGADGSVAVNIKQSIHYCNRLTAWVTQSILAPDEAKKRAIVIKYWAQVADHCRVLNNYNTCMAILSAFDNSAVGRLKKTWMMSNRSTTQALAQIRKLMGANRNFTEYRLIVHSVNPPCIPFLGIYLQDLTFIEDGNPDFLRKSHNLINFAKRHKAAEVIREIKQFQSFAYNFHSIPEFQSFIKYNLEQSHDVERLYERSLQIEPRAIESSAPTLLTSVI</sequence>
<dbReference type="Gene3D" id="1.10.840.10">
    <property type="entry name" value="Ras guanine-nucleotide exchange factors catalytic domain"/>
    <property type="match status" value="1"/>
</dbReference>
<reference evidence="10 11" key="1">
    <citation type="submission" date="2024-04" db="EMBL/GenBank/DDBJ databases">
        <title>genome sequences of Mucor flavus KT1a and Helicostylum pulchrum KT1b strains isolated from the surface of a dry-aged beef.</title>
        <authorList>
            <person name="Toyotome T."/>
            <person name="Hosono M."/>
            <person name="Torimaru M."/>
            <person name="Fukuda K."/>
            <person name="Mikami N."/>
        </authorList>
    </citation>
    <scope>NUCLEOTIDE SEQUENCE [LARGE SCALE GENOMIC DNA]</scope>
    <source>
        <strain evidence="10 11">KT1a</strain>
    </source>
</reference>
<dbReference type="SUPFAM" id="SSF51045">
    <property type="entry name" value="WW domain"/>
    <property type="match status" value="1"/>
</dbReference>
<dbReference type="SMART" id="SM00147">
    <property type="entry name" value="RasGEF"/>
    <property type="match status" value="1"/>
</dbReference>
<dbReference type="Pfam" id="PF00397">
    <property type="entry name" value="WW"/>
    <property type="match status" value="1"/>
</dbReference>
<keyword evidence="11" id="KW-1185">Reference proteome</keyword>
<feature type="domain" description="Ras-GEF" evidence="7">
    <location>
        <begin position="909"/>
        <end position="1145"/>
    </location>
</feature>
<dbReference type="CDD" id="cd00201">
    <property type="entry name" value="WW"/>
    <property type="match status" value="1"/>
</dbReference>
<dbReference type="Gene3D" id="2.20.70.10">
    <property type="match status" value="1"/>
</dbReference>
<feature type="compositionally biased region" description="Basic and acidic residues" evidence="5">
    <location>
        <begin position="719"/>
        <end position="739"/>
    </location>
</feature>
<dbReference type="PANTHER" id="PTHR23113:SF368">
    <property type="entry name" value="CELL DIVISION CONTROL PROTEIN 25"/>
    <property type="match status" value="1"/>
</dbReference>
<dbReference type="InterPro" id="IPR036028">
    <property type="entry name" value="SH3-like_dom_sf"/>
</dbReference>
<dbReference type="SMART" id="SM00229">
    <property type="entry name" value="RasGEFN"/>
    <property type="match status" value="1"/>
</dbReference>
<protein>
    <recommendedName>
        <fullName evidence="12">Ras GEF</fullName>
    </recommendedName>
</protein>
<dbReference type="InterPro" id="IPR001895">
    <property type="entry name" value="RASGEF_cat_dom"/>
</dbReference>
<dbReference type="Pfam" id="PF00018">
    <property type="entry name" value="SH3_1"/>
    <property type="match status" value="1"/>
</dbReference>
<evidence type="ECO:0000313" key="11">
    <source>
        <dbReference type="Proteomes" id="UP001473302"/>
    </source>
</evidence>
<dbReference type="InterPro" id="IPR000651">
    <property type="entry name" value="Ras-like_Gua-exchang_fac_N"/>
</dbReference>
<dbReference type="InterPro" id="IPR008937">
    <property type="entry name" value="Ras-like_GEF"/>
</dbReference>
<dbReference type="Proteomes" id="UP001473302">
    <property type="component" value="Unassembled WGS sequence"/>
</dbReference>
<feature type="domain" description="SH3" evidence="6">
    <location>
        <begin position="9"/>
        <end position="68"/>
    </location>
</feature>
<evidence type="ECO:0000259" key="6">
    <source>
        <dbReference type="PROSITE" id="PS50002"/>
    </source>
</evidence>
<dbReference type="SMART" id="SM00456">
    <property type="entry name" value="WW"/>
    <property type="match status" value="2"/>
</dbReference>
<feature type="compositionally biased region" description="Basic and acidic residues" evidence="5">
    <location>
        <begin position="155"/>
        <end position="171"/>
    </location>
</feature>
<dbReference type="PANTHER" id="PTHR23113">
    <property type="entry name" value="GUANINE NUCLEOTIDE EXCHANGE FACTOR"/>
    <property type="match status" value="1"/>
</dbReference>
<dbReference type="PRINTS" id="PR00452">
    <property type="entry name" value="SH3DOMAIN"/>
</dbReference>
<dbReference type="InterPro" id="IPR001452">
    <property type="entry name" value="SH3_domain"/>
</dbReference>
<accession>A0ABP9Z9R4</accession>
<dbReference type="PROSITE" id="PS50009">
    <property type="entry name" value="RASGEF_CAT"/>
    <property type="match status" value="1"/>
</dbReference>
<dbReference type="PROSITE" id="PS50020">
    <property type="entry name" value="WW_DOMAIN_2"/>
    <property type="match status" value="2"/>
</dbReference>
<evidence type="ECO:0000256" key="1">
    <source>
        <dbReference type="ARBA" id="ARBA00022443"/>
    </source>
</evidence>